<reference evidence="3 4" key="1">
    <citation type="submission" date="2022-09" db="EMBL/GenBank/DDBJ databases">
        <title>Interaction between co-microsymbionts with complementary sets of symbiotic genes in legume-rhizobium systems.</title>
        <authorList>
            <person name="Safronova V."/>
            <person name="Sazanova A."/>
            <person name="Afonin A."/>
            <person name="Chirak E."/>
        </authorList>
    </citation>
    <scope>NUCLEOTIDE SEQUENCE [LARGE SCALE GENOMIC DNA]</scope>
    <source>
        <strain evidence="3 4">A18/4-1</strain>
        <plasmid evidence="3 4">p_unnamed1</plasmid>
    </source>
</reference>
<keyword evidence="1" id="KW-0812">Transmembrane</keyword>
<sequence>MEEGPLKARNYPDIALGAAFTLGGLFILSQALSIHAMPGLPVGPGLFPTITGGAMAFFGLVLTVQGWLLTPDEDAPLLPEESSGEQAVLYAPPNFFSPFVLGTLGCVLASILLMPLLGFLITGLLFTFAIVLLSGGKLPSALVFSPLAAIAIYAMFAYGFRVPLPRGILG</sequence>
<evidence type="ECO:0000259" key="2">
    <source>
        <dbReference type="Pfam" id="PF07331"/>
    </source>
</evidence>
<dbReference type="EMBL" id="CP104964">
    <property type="protein sequence ID" value="UXN67732.1"/>
    <property type="molecule type" value="Genomic_DNA"/>
</dbReference>
<keyword evidence="4" id="KW-1185">Reference proteome</keyword>
<evidence type="ECO:0000256" key="1">
    <source>
        <dbReference type="SAM" id="Phobius"/>
    </source>
</evidence>
<feature type="transmembrane region" description="Helical" evidence="1">
    <location>
        <begin position="116"/>
        <end position="135"/>
    </location>
</feature>
<gene>
    <name evidence="3" type="ORF">N8A98_01315</name>
</gene>
<evidence type="ECO:0000313" key="4">
    <source>
        <dbReference type="Proteomes" id="UP001061862"/>
    </source>
</evidence>
<name>A0ABY6C5Z7_9HYPH</name>
<geneLocation type="plasmid" evidence="3 4">
    <name>p_unnamed1</name>
</geneLocation>
<dbReference type="Proteomes" id="UP001061862">
    <property type="component" value="Plasmid p_unnamed1"/>
</dbReference>
<feature type="transmembrane region" description="Helical" evidence="1">
    <location>
        <begin position="14"/>
        <end position="34"/>
    </location>
</feature>
<keyword evidence="1" id="KW-1133">Transmembrane helix</keyword>
<protein>
    <submittedName>
        <fullName evidence="3">Tripartite tricarboxylate transporter TctB family protein</fullName>
    </submittedName>
</protein>
<proteinExistence type="predicted"/>
<feature type="transmembrane region" description="Helical" evidence="1">
    <location>
        <begin position="141"/>
        <end position="160"/>
    </location>
</feature>
<dbReference type="Pfam" id="PF07331">
    <property type="entry name" value="TctB"/>
    <property type="match status" value="1"/>
</dbReference>
<dbReference type="InterPro" id="IPR009936">
    <property type="entry name" value="DUF1468"/>
</dbReference>
<feature type="transmembrane region" description="Helical" evidence="1">
    <location>
        <begin position="46"/>
        <end position="68"/>
    </location>
</feature>
<keyword evidence="1" id="KW-0472">Membrane</keyword>
<organism evidence="3 4">
    <name type="scientific">Devosia neptuniae</name>
    <dbReference type="NCBI Taxonomy" id="191302"/>
    <lineage>
        <taxon>Bacteria</taxon>
        <taxon>Pseudomonadati</taxon>
        <taxon>Pseudomonadota</taxon>
        <taxon>Alphaproteobacteria</taxon>
        <taxon>Hyphomicrobiales</taxon>
        <taxon>Devosiaceae</taxon>
        <taxon>Devosia</taxon>
    </lineage>
</organism>
<dbReference type="RefSeq" id="WP_262165151.1">
    <property type="nucleotide sequence ID" value="NZ_CP104964.1"/>
</dbReference>
<accession>A0ABY6C5Z7</accession>
<evidence type="ECO:0000313" key="3">
    <source>
        <dbReference type="EMBL" id="UXN67732.1"/>
    </source>
</evidence>
<keyword evidence="3" id="KW-0614">Plasmid</keyword>
<feature type="domain" description="DUF1468" evidence="2">
    <location>
        <begin position="18"/>
        <end position="165"/>
    </location>
</feature>